<evidence type="ECO:0000313" key="1">
    <source>
        <dbReference type="EnsemblPlants" id="AET3Gv20988200.7"/>
    </source>
</evidence>
<organism evidence="1 2">
    <name type="scientific">Aegilops tauschii subsp. strangulata</name>
    <name type="common">Goatgrass</name>
    <dbReference type="NCBI Taxonomy" id="200361"/>
    <lineage>
        <taxon>Eukaryota</taxon>
        <taxon>Viridiplantae</taxon>
        <taxon>Streptophyta</taxon>
        <taxon>Embryophyta</taxon>
        <taxon>Tracheophyta</taxon>
        <taxon>Spermatophyta</taxon>
        <taxon>Magnoliopsida</taxon>
        <taxon>Liliopsida</taxon>
        <taxon>Poales</taxon>
        <taxon>Poaceae</taxon>
        <taxon>BOP clade</taxon>
        <taxon>Pooideae</taxon>
        <taxon>Triticodae</taxon>
        <taxon>Triticeae</taxon>
        <taxon>Triticinae</taxon>
        <taxon>Aegilops</taxon>
    </lineage>
</organism>
<dbReference type="AlphaFoldDB" id="A0A453GFC9"/>
<proteinExistence type="predicted"/>
<name>A0A453GFC9_AEGTS</name>
<dbReference type="Gene3D" id="1.25.40.180">
    <property type="match status" value="1"/>
</dbReference>
<keyword evidence="2" id="KW-1185">Reference proteome</keyword>
<reference evidence="1" key="4">
    <citation type="submission" date="2019-03" db="UniProtKB">
        <authorList>
            <consortium name="EnsemblPlants"/>
        </authorList>
    </citation>
    <scope>IDENTIFICATION</scope>
</reference>
<sequence>KGFPAIRPELDLVEQEDQFTHDMSLETELDPETNLNVFRVNPNFAEDEKAYENLKKSIL</sequence>
<evidence type="ECO:0000313" key="2">
    <source>
        <dbReference type="Proteomes" id="UP000015105"/>
    </source>
</evidence>
<dbReference type="Proteomes" id="UP000015105">
    <property type="component" value="Chromosome 3D"/>
</dbReference>
<reference evidence="1" key="3">
    <citation type="journal article" date="2017" name="Nature">
        <title>Genome sequence of the progenitor of the wheat D genome Aegilops tauschii.</title>
        <authorList>
            <person name="Luo M.C."/>
            <person name="Gu Y.Q."/>
            <person name="Puiu D."/>
            <person name="Wang H."/>
            <person name="Twardziok S.O."/>
            <person name="Deal K.R."/>
            <person name="Huo N."/>
            <person name="Zhu T."/>
            <person name="Wang L."/>
            <person name="Wang Y."/>
            <person name="McGuire P.E."/>
            <person name="Liu S."/>
            <person name="Long H."/>
            <person name="Ramasamy R.K."/>
            <person name="Rodriguez J.C."/>
            <person name="Van S.L."/>
            <person name="Yuan L."/>
            <person name="Wang Z."/>
            <person name="Xia Z."/>
            <person name="Xiao L."/>
            <person name="Anderson O.D."/>
            <person name="Ouyang S."/>
            <person name="Liang Y."/>
            <person name="Zimin A.V."/>
            <person name="Pertea G."/>
            <person name="Qi P."/>
            <person name="Bennetzen J.L."/>
            <person name="Dai X."/>
            <person name="Dawson M.W."/>
            <person name="Muller H.G."/>
            <person name="Kugler K."/>
            <person name="Rivarola-Duarte L."/>
            <person name="Spannagl M."/>
            <person name="Mayer K.F.X."/>
            <person name="Lu F.H."/>
            <person name="Bevan M.W."/>
            <person name="Leroy P."/>
            <person name="Li P."/>
            <person name="You F.M."/>
            <person name="Sun Q."/>
            <person name="Liu Z."/>
            <person name="Lyons E."/>
            <person name="Wicker T."/>
            <person name="Salzberg S.L."/>
            <person name="Devos K.M."/>
            <person name="Dvorak J."/>
        </authorList>
    </citation>
    <scope>NUCLEOTIDE SEQUENCE [LARGE SCALE GENOMIC DNA]</scope>
    <source>
        <strain evidence="1">cv. AL8/78</strain>
    </source>
</reference>
<dbReference type="Gramene" id="AET3Gv20988200.7">
    <property type="protein sequence ID" value="AET3Gv20988200.7"/>
    <property type="gene ID" value="AET3Gv20988200"/>
</dbReference>
<protein>
    <submittedName>
        <fullName evidence="1">Uncharacterized protein</fullName>
    </submittedName>
</protein>
<accession>A0A453GFC9</accession>
<reference evidence="2" key="1">
    <citation type="journal article" date="2014" name="Science">
        <title>Ancient hybridizations among the ancestral genomes of bread wheat.</title>
        <authorList>
            <consortium name="International Wheat Genome Sequencing Consortium,"/>
            <person name="Marcussen T."/>
            <person name="Sandve S.R."/>
            <person name="Heier L."/>
            <person name="Spannagl M."/>
            <person name="Pfeifer M."/>
            <person name="Jakobsen K.S."/>
            <person name="Wulff B.B."/>
            <person name="Steuernagel B."/>
            <person name="Mayer K.F."/>
            <person name="Olsen O.A."/>
        </authorList>
    </citation>
    <scope>NUCLEOTIDE SEQUENCE [LARGE SCALE GENOMIC DNA]</scope>
    <source>
        <strain evidence="2">cv. AL8/78</strain>
    </source>
</reference>
<dbReference type="EnsemblPlants" id="AET3Gv20988200.7">
    <property type="protein sequence ID" value="AET3Gv20988200.7"/>
    <property type="gene ID" value="AET3Gv20988200"/>
</dbReference>
<reference evidence="2" key="2">
    <citation type="journal article" date="2017" name="Nat. Plants">
        <title>The Aegilops tauschii genome reveals multiple impacts of transposons.</title>
        <authorList>
            <person name="Zhao G."/>
            <person name="Zou C."/>
            <person name="Li K."/>
            <person name="Wang K."/>
            <person name="Li T."/>
            <person name="Gao L."/>
            <person name="Zhang X."/>
            <person name="Wang H."/>
            <person name="Yang Z."/>
            <person name="Liu X."/>
            <person name="Jiang W."/>
            <person name="Mao L."/>
            <person name="Kong X."/>
            <person name="Jiao Y."/>
            <person name="Jia J."/>
        </authorList>
    </citation>
    <scope>NUCLEOTIDE SEQUENCE [LARGE SCALE GENOMIC DNA]</scope>
    <source>
        <strain evidence="2">cv. AL8/78</strain>
    </source>
</reference>
<reference evidence="1" key="5">
    <citation type="journal article" date="2021" name="G3 (Bethesda)">
        <title>Aegilops tauschii genome assembly Aet v5.0 features greater sequence contiguity and improved annotation.</title>
        <authorList>
            <person name="Wang L."/>
            <person name="Zhu T."/>
            <person name="Rodriguez J.C."/>
            <person name="Deal K.R."/>
            <person name="Dubcovsky J."/>
            <person name="McGuire P.E."/>
            <person name="Lux T."/>
            <person name="Spannagl M."/>
            <person name="Mayer K.F.X."/>
            <person name="Baldrich P."/>
            <person name="Meyers B.C."/>
            <person name="Huo N."/>
            <person name="Gu Y.Q."/>
            <person name="Zhou H."/>
            <person name="Devos K.M."/>
            <person name="Bennetzen J.L."/>
            <person name="Unver T."/>
            <person name="Budak H."/>
            <person name="Gulick P.J."/>
            <person name="Galiba G."/>
            <person name="Kalapos B."/>
            <person name="Nelson D.R."/>
            <person name="Li P."/>
            <person name="You F.M."/>
            <person name="Luo M.C."/>
            <person name="Dvorak J."/>
        </authorList>
    </citation>
    <scope>NUCLEOTIDE SEQUENCE [LARGE SCALE GENOMIC DNA]</scope>
    <source>
        <strain evidence="1">cv. AL8/78</strain>
    </source>
</reference>